<evidence type="ECO:0000256" key="1">
    <source>
        <dbReference type="SAM" id="MobiDB-lite"/>
    </source>
</evidence>
<organism evidence="2 3">
    <name type="scientific">Saccharothrix xinjiangensis</name>
    <dbReference type="NCBI Taxonomy" id="204798"/>
    <lineage>
        <taxon>Bacteria</taxon>
        <taxon>Bacillati</taxon>
        <taxon>Actinomycetota</taxon>
        <taxon>Actinomycetes</taxon>
        <taxon>Pseudonocardiales</taxon>
        <taxon>Pseudonocardiaceae</taxon>
        <taxon>Saccharothrix</taxon>
    </lineage>
</organism>
<feature type="compositionally biased region" description="Polar residues" evidence="1">
    <location>
        <begin position="1"/>
        <end position="17"/>
    </location>
</feature>
<evidence type="ECO:0008006" key="4">
    <source>
        <dbReference type="Google" id="ProtNLM"/>
    </source>
</evidence>
<evidence type="ECO:0000313" key="2">
    <source>
        <dbReference type="EMBL" id="MFC5053679.1"/>
    </source>
</evidence>
<gene>
    <name evidence="2" type="ORF">ACFPFM_07895</name>
</gene>
<dbReference type="Proteomes" id="UP001595833">
    <property type="component" value="Unassembled WGS sequence"/>
</dbReference>
<dbReference type="RefSeq" id="WP_344036545.1">
    <property type="nucleotide sequence ID" value="NZ_BAAAKE010000005.1"/>
</dbReference>
<sequence length="92" mass="10049">MNATTAQPRRRPSTTAQPEERCQRSDLYLSACAHCRGLELDPALRNLAEVHIARWVVARGAGRCGGCGHDYAKGDRLAVVGPEERVCERCAS</sequence>
<proteinExistence type="predicted"/>
<accession>A0ABV9XW48</accession>
<dbReference type="EMBL" id="JBHSJB010000007">
    <property type="protein sequence ID" value="MFC5053679.1"/>
    <property type="molecule type" value="Genomic_DNA"/>
</dbReference>
<feature type="region of interest" description="Disordered" evidence="1">
    <location>
        <begin position="1"/>
        <end position="22"/>
    </location>
</feature>
<protein>
    <recommendedName>
        <fullName evidence="4">DksA C4-type domain-containing protein</fullName>
    </recommendedName>
</protein>
<evidence type="ECO:0000313" key="3">
    <source>
        <dbReference type="Proteomes" id="UP001595833"/>
    </source>
</evidence>
<keyword evidence="3" id="KW-1185">Reference proteome</keyword>
<name>A0ABV9XW48_9PSEU</name>
<reference evidence="3" key="1">
    <citation type="journal article" date="2019" name="Int. J. Syst. Evol. Microbiol.">
        <title>The Global Catalogue of Microorganisms (GCM) 10K type strain sequencing project: providing services to taxonomists for standard genome sequencing and annotation.</title>
        <authorList>
            <consortium name="The Broad Institute Genomics Platform"/>
            <consortium name="The Broad Institute Genome Sequencing Center for Infectious Disease"/>
            <person name="Wu L."/>
            <person name="Ma J."/>
        </authorList>
    </citation>
    <scope>NUCLEOTIDE SEQUENCE [LARGE SCALE GENOMIC DNA]</scope>
    <source>
        <strain evidence="3">KCTC 12848</strain>
    </source>
</reference>
<comment type="caution">
    <text evidence="2">The sequence shown here is derived from an EMBL/GenBank/DDBJ whole genome shotgun (WGS) entry which is preliminary data.</text>
</comment>